<evidence type="ECO:0000256" key="1">
    <source>
        <dbReference type="ARBA" id="ARBA00004395"/>
    </source>
</evidence>
<keyword evidence="7" id="KW-0472">Membrane</keyword>
<dbReference type="PANTHER" id="PTHR21443">
    <property type="entry name" value="CONSERVED OLIGOMERIC GOLGI COMPLEX COMPONENT 7"/>
    <property type="match status" value="1"/>
</dbReference>
<dbReference type="GO" id="GO:0006886">
    <property type="term" value="P:intracellular protein transport"/>
    <property type="evidence" value="ECO:0007669"/>
    <property type="project" value="InterPro"/>
</dbReference>
<evidence type="ECO:0000313" key="10">
    <source>
        <dbReference type="Proteomes" id="UP000015105"/>
    </source>
</evidence>
<proteinExistence type="inferred from homology"/>
<dbReference type="InterPro" id="IPR019335">
    <property type="entry name" value="COG7"/>
</dbReference>
<evidence type="ECO:0000256" key="5">
    <source>
        <dbReference type="ARBA" id="ARBA00022927"/>
    </source>
</evidence>
<sequence length="94" mass="10304">SQVAEGATALFMEQLRGIHYITDRGAQQLAADIEYLNNVLSALSMPIPPFLSTFHACISTPRDQVRDLIKSDGGAQLDLPTAHLVSKIRRISLE</sequence>
<keyword evidence="10" id="KW-1185">Reference proteome</keyword>
<keyword evidence="5" id="KW-0653">Protein transport</keyword>
<reference evidence="10" key="2">
    <citation type="journal article" date="2017" name="Nat. Plants">
        <title>The Aegilops tauschii genome reveals multiple impacts of transposons.</title>
        <authorList>
            <person name="Zhao G."/>
            <person name="Zou C."/>
            <person name="Li K."/>
            <person name="Wang K."/>
            <person name="Li T."/>
            <person name="Gao L."/>
            <person name="Zhang X."/>
            <person name="Wang H."/>
            <person name="Yang Z."/>
            <person name="Liu X."/>
            <person name="Jiang W."/>
            <person name="Mao L."/>
            <person name="Kong X."/>
            <person name="Jiao Y."/>
            <person name="Jia J."/>
        </authorList>
    </citation>
    <scope>NUCLEOTIDE SEQUENCE [LARGE SCALE GENOMIC DNA]</scope>
    <source>
        <strain evidence="10">cv. AL8/78</strain>
    </source>
</reference>
<name>A0A453SYV9_AEGTS</name>
<dbReference type="Gramene" id="AET7Gv21158600.9">
    <property type="protein sequence ID" value="AET7Gv21158600.9"/>
    <property type="gene ID" value="AET7Gv21158600"/>
</dbReference>
<reference evidence="10" key="1">
    <citation type="journal article" date="2014" name="Science">
        <title>Ancient hybridizations among the ancestral genomes of bread wheat.</title>
        <authorList>
            <consortium name="International Wheat Genome Sequencing Consortium,"/>
            <person name="Marcussen T."/>
            <person name="Sandve S.R."/>
            <person name="Heier L."/>
            <person name="Spannagl M."/>
            <person name="Pfeifer M."/>
            <person name="Jakobsen K.S."/>
            <person name="Wulff B.B."/>
            <person name="Steuernagel B."/>
            <person name="Mayer K.F."/>
            <person name="Olsen O.A."/>
        </authorList>
    </citation>
    <scope>NUCLEOTIDE SEQUENCE [LARGE SCALE GENOMIC DNA]</scope>
    <source>
        <strain evidence="10">cv. AL8/78</strain>
    </source>
</reference>
<dbReference type="AlphaFoldDB" id="A0A453SYV9"/>
<accession>A0A453SYV9</accession>
<dbReference type="EnsemblPlants" id="AET7Gv21158600.9">
    <property type="protein sequence ID" value="AET7Gv21158600.9"/>
    <property type="gene ID" value="AET7Gv21158600"/>
</dbReference>
<keyword evidence="6" id="KW-0333">Golgi apparatus</keyword>
<evidence type="ECO:0000256" key="2">
    <source>
        <dbReference type="ARBA" id="ARBA00005831"/>
    </source>
</evidence>
<comment type="subcellular location">
    <subcellularLocation>
        <location evidence="1">Golgi apparatus membrane</location>
        <topology evidence="1">Peripheral membrane protein</topology>
    </subcellularLocation>
</comment>
<reference evidence="9" key="3">
    <citation type="journal article" date="2017" name="Nature">
        <title>Genome sequence of the progenitor of the wheat D genome Aegilops tauschii.</title>
        <authorList>
            <person name="Luo M.C."/>
            <person name="Gu Y.Q."/>
            <person name="Puiu D."/>
            <person name="Wang H."/>
            <person name="Twardziok S.O."/>
            <person name="Deal K.R."/>
            <person name="Huo N."/>
            <person name="Zhu T."/>
            <person name="Wang L."/>
            <person name="Wang Y."/>
            <person name="McGuire P.E."/>
            <person name="Liu S."/>
            <person name="Long H."/>
            <person name="Ramasamy R.K."/>
            <person name="Rodriguez J.C."/>
            <person name="Van S.L."/>
            <person name="Yuan L."/>
            <person name="Wang Z."/>
            <person name="Xia Z."/>
            <person name="Xiao L."/>
            <person name="Anderson O.D."/>
            <person name="Ouyang S."/>
            <person name="Liang Y."/>
            <person name="Zimin A.V."/>
            <person name="Pertea G."/>
            <person name="Qi P."/>
            <person name="Bennetzen J.L."/>
            <person name="Dai X."/>
            <person name="Dawson M.W."/>
            <person name="Muller H.G."/>
            <person name="Kugler K."/>
            <person name="Rivarola-Duarte L."/>
            <person name="Spannagl M."/>
            <person name="Mayer K.F.X."/>
            <person name="Lu F.H."/>
            <person name="Bevan M.W."/>
            <person name="Leroy P."/>
            <person name="Li P."/>
            <person name="You F.M."/>
            <person name="Sun Q."/>
            <person name="Liu Z."/>
            <person name="Lyons E."/>
            <person name="Wicker T."/>
            <person name="Salzberg S.L."/>
            <person name="Devos K.M."/>
            <person name="Dvorak J."/>
        </authorList>
    </citation>
    <scope>NUCLEOTIDE SEQUENCE [LARGE SCALE GENOMIC DNA]</scope>
    <source>
        <strain evidence="9">cv. AL8/78</strain>
    </source>
</reference>
<dbReference type="GO" id="GO:0017119">
    <property type="term" value="C:Golgi transport complex"/>
    <property type="evidence" value="ECO:0007669"/>
    <property type="project" value="InterPro"/>
</dbReference>
<dbReference type="GO" id="GO:0000139">
    <property type="term" value="C:Golgi membrane"/>
    <property type="evidence" value="ECO:0007669"/>
    <property type="project" value="UniProtKB-SubCell"/>
</dbReference>
<reference evidence="9" key="5">
    <citation type="journal article" date="2021" name="G3 (Bethesda)">
        <title>Aegilops tauschii genome assembly Aet v5.0 features greater sequence contiguity and improved annotation.</title>
        <authorList>
            <person name="Wang L."/>
            <person name="Zhu T."/>
            <person name="Rodriguez J.C."/>
            <person name="Deal K.R."/>
            <person name="Dubcovsky J."/>
            <person name="McGuire P.E."/>
            <person name="Lux T."/>
            <person name="Spannagl M."/>
            <person name="Mayer K.F.X."/>
            <person name="Baldrich P."/>
            <person name="Meyers B.C."/>
            <person name="Huo N."/>
            <person name="Gu Y.Q."/>
            <person name="Zhou H."/>
            <person name="Devos K.M."/>
            <person name="Bennetzen J.L."/>
            <person name="Unver T."/>
            <person name="Budak H."/>
            <person name="Gulick P.J."/>
            <person name="Galiba G."/>
            <person name="Kalapos B."/>
            <person name="Nelson D.R."/>
            <person name="Li P."/>
            <person name="You F.M."/>
            <person name="Luo M.C."/>
            <person name="Dvorak J."/>
        </authorList>
    </citation>
    <scope>NUCLEOTIDE SEQUENCE [LARGE SCALE GENOMIC DNA]</scope>
    <source>
        <strain evidence="9">cv. AL8/78</strain>
    </source>
</reference>
<comment type="similarity">
    <text evidence="2">Belongs to the COG7 family.</text>
</comment>
<dbReference type="Proteomes" id="UP000015105">
    <property type="component" value="Chromosome 7D"/>
</dbReference>
<evidence type="ECO:0000256" key="4">
    <source>
        <dbReference type="ARBA" id="ARBA00022448"/>
    </source>
</evidence>
<dbReference type="Pfam" id="PF10191">
    <property type="entry name" value="COG7"/>
    <property type="match status" value="1"/>
</dbReference>
<evidence type="ECO:0000313" key="9">
    <source>
        <dbReference type="EnsemblPlants" id="AET7Gv21158600.9"/>
    </source>
</evidence>
<dbReference type="GO" id="GO:0006890">
    <property type="term" value="P:retrograde vesicle-mediated transport, Golgi to endoplasmic reticulum"/>
    <property type="evidence" value="ECO:0007669"/>
    <property type="project" value="TreeGrafter"/>
</dbReference>
<evidence type="ECO:0000256" key="7">
    <source>
        <dbReference type="ARBA" id="ARBA00023136"/>
    </source>
</evidence>
<dbReference type="GO" id="GO:0007030">
    <property type="term" value="P:Golgi organization"/>
    <property type="evidence" value="ECO:0007669"/>
    <property type="project" value="TreeGrafter"/>
</dbReference>
<evidence type="ECO:0000256" key="6">
    <source>
        <dbReference type="ARBA" id="ARBA00023034"/>
    </source>
</evidence>
<protein>
    <recommendedName>
        <fullName evidence="3">Conserved oligomeric Golgi complex subunit 7</fullName>
    </recommendedName>
    <alternativeName>
        <fullName evidence="8">Component of oligomeric Golgi complex 7</fullName>
    </alternativeName>
</protein>
<reference evidence="9" key="4">
    <citation type="submission" date="2019-03" db="UniProtKB">
        <authorList>
            <consortium name="EnsemblPlants"/>
        </authorList>
    </citation>
    <scope>IDENTIFICATION</scope>
</reference>
<evidence type="ECO:0000256" key="8">
    <source>
        <dbReference type="ARBA" id="ARBA00031345"/>
    </source>
</evidence>
<organism evidence="9 10">
    <name type="scientific">Aegilops tauschii subsp. strangulata</name>
    <name type="common">Goatgrass</name>
    <dbReference type="NCBI Taxonomy" id="200361"/>
    <lineage>
        <taxon>Eukaryota</taxon>
        <taxon>Viridiplantae</taxon>
        <taxon>Streptophyta</taxon>
        <taxon>Embryophyta</taxon>
        <taxon>Tracheophyta</taxon>
        <taxon>Spermatophyta</taxon>
        <taxon>Magnoliopsida</taxon>
        <taxon>Liliopsida</taxon>
        <taxon>Poales</taxon>
        <taxon>Poaceae</taxon>
        <taxon>BOP clade</taxon>
        <taxon>Pooideae</taxon>
        <taxon>Triticodae</taxon>
        <taxon>Triticeae</taxon>
        <taxon>Triticinae</taxon>
        <taxon>Aegilops</taxon>
    </lineage>
</organism>
<keyword evidence="4" id="KW-0813">Transport</keyword>
<dbReference type="PANTHER" id="PTHR21443:SF0">
    <property type="entry name" value="CONSERVED OLIGOMERIC GOLGI COMPLEX SUBUNIT 7"/>
    <property type="match status" value="1"/>
</dbReference>
<evidence type="ECO:0000256" key="3">
    <source>
        <dbReference type="ARBA" id="ARBA00020984"/>
    </source>
</evidence>